<keyword evidence="3" id="KW-1185">Reference proteome</keyword>
<organism evidence="2 3">
    <name type="scientific">Roseateles aquae</name>
    <dbReference type="NCBI Taxonomy" id="3077235"/>
    <lineage>
        <taxon>Bacteria</taxon>
        <taxon>Pseudomonadati</taxon>
        <taxon>Pseudomonadota</taxon>
        <taxon>Betaproteobacteria</taxon>
        <taxon>Burkholderiales</taxon>
        <taxon>Sphaerotilaceae</taxon>
        <taxon>Roseateles</taxon>
    </lineage>
</organism>
<sequence length="380" mass="40226">MKSVNHTHRRPLQTGFSLVEVSVGLLIGLLCTLVIATVLSSAEGQRRGTTQGSDAQVSGSLALYSIQRELLMAGYGFASEAPALGCSLQASFGGVAAAQMPAVLAPVLITQGAAGASDQLRVISSSKFIDPRPATLSTVGYTIPSRIIGPHYDPNAVGGVQPKTSYNVFSSISIRQGDLMVAVIGANQPCGMFQVTGVPGAQVVPRADDQAGWNAAKHPAQATVDGAFLVNLGRMVDIIYSVDANRRLLAAALDTSNLSRNSVELQGNIVMFKAMYGRSAAGNGVVDTYDYTTPSNNAEWQNVLAVRIAVLARSSQFEKDEVTPAVPQWDVGTTGTVADAATCGASKCVAMDISSQSDWKHYRYKLFDTIVPLRNQRWKS</sequence>
<gene>
    <name evidence="2" type="ORF">RQP53_22855</name>
</gene>
<keyword evidence="1" id="KW-0472">Membrane</keyword>
<dbReference type="EMBL" id="JAVXZY010000013">
    <property type="protein sequence ID" value="MDT9002137.1"/>
    <property type="molecule type" value="Genomic_DNA"/>
</dbReference>
<comment type="caution">
    <text evidence="2">The sequence shown here is derived from an EMBL/GenBank/DDBJ whole genome shotgun (WGS) entry which is preliminary data.</text>
</comment>
<reference evidence="2" key="1">
    <citation type="submission" date="2023-09" db="EMBL/GenBank/DDBJ databases">
        <title>Paucibacter sp. APW11 Genome sequencing and assembly.</title>
        <authorList>
            <person name="Kim I."/>
        </authorList>
    </citation>
    <scope>NUCLEOTIDE SEQUENCE</scope>
    <source>
        <strain evidence="2">APW11</strain>
    </source>
</reference>
<keyword evidence="1" id="KW-1133">Transmembrane helix</keyword>
<dbReference type="Pfam" id="PF16074">
    <property type="entry name" value="PilW"/>
    <property type="match status" value="1"/>
</dbReference>
<evidence type="ECO:0000256" key="1">
    <source>
        <dbReference type="SAM" id="Phobius"/>
    </source>
</evidence>
<proteinExistence type="predicted"/>
<name>A0ABU3PJ16_9BURK</name>
<dbReference type="InterPro" id="IPR032092">
    <property type="entry name" value="PilW"/>
</dbReference>
<feature type="transmembrane region" description="Helical" evidence="1">
    <location>
        <begin position="21"/>
        <end position="42"/>
    </location>
</feature>
<dbReference type="Proteomes" id="UP001246372">
    <property type="component" value="Unassembled WGS sequence"/>
</dbReference>
<keyword evidence="1" id="KW-0812">Transmembrane</keyword>
<dbReference type="RefSeq" id="WP_315653026.1">
    <property type="nucleotide sequence ID" value="NZ_JAVXZY010000013.1"/>
</dbReference>
<accession>A0ABU3PJ16</accession>
<protein>
    <submittedName>
        <fullName evidence="2">PilW family protein</fullName>
    </submittedName>
</protein>
<evidence type="ECO:0000313" key="3">
    <source>
        <dbReference type="Proteomes" id="UP001246372"/>
    </source>
</evidence>
<evidence type="ECO:0000313" key="2">
    <source>
        <dbReference type="EMBL" id="MDT9002137.1"/>
    </source>
</evidence>